<dbReference type="AlphaFoldDB" id="A0A378WHA8"/>
<evidence type="ECO:0000259" key="1">
    <source>
        <dbReference type="Pfam" id="PF26526"/>
    </source>
</evidence>
<protein>
    <recommendedName>
        <fullName evidence="1">DUF8175 domain-containing protein</fullName>
    </recommendedName>
</protein>
<reference evidence="2 3" key="1">
    <citation type="submission" date="2018-06" db="EMBL/GenBank/DDBJ databases">
        <authorList>
            <consortium name="Pathogen Informatics"/>
            <person name="Doyle S."/>
        </authorList>
    </citation>
    <scope>NUCLEOTIDE SEQUENCE [LARGE SCALE GENOMIC DNA]</scope>
    <source>
        <strain evidence="2 3">NCTC13184</strain>
    </source>
</reference>
<organism evidence="2 3">
    <name type="scientific">Nocardia africana</name>
    <dbReference type="NCBI Taxonomy" id="134964"/>
    <lineage>
        <taxon>Bacteria</taxon>
        <taxon>Bacillati</taxon>
        <taxon>Actinomycetota</taxon>
        <taxon>Actinomycetes</taxon>
        <taxon>Mycobacteriales</taxon>
        <taxon>Nocardiaceae</taxon>
        <taxon>Nocardia</taxon>
    </lineage>
</organism>
<sequence length="202" mass="21395">MNIFRALSVAAVIVAAIAGCSQHQPRTVTTPPPVDLKAEPAGVVWSDYHGVELPAGVDGPRENRDAATGFSRTPAGAALAAIVHTVHMSIAPSSTWPAIARAELAPEDKDALVTSHSLLSVNSPADPATAPRIRGYTITRWSPDRTRVEIYTSFPDQSIAVNTAEVVWHSDWLLAVPAVSSTAPTVRSADRIDAAVRLEPPQ</sequence>
<feature type="domain" description="DUF8175" evidence="1">
    <location>
        <begin position="37"/>
        <end position="185"/>
    </location>
</feature>
<dbReference type="OrthoDB" id="4426844at2"/>
<dbReference type="InterPro" id="IPR058488">
    <property type="entry name" value="DUF8175"/>
</dbReference>
<proteinExistence type="predicted"/>
<name>A0A378WHA8_9NOCA</name>
<dbReference type="Pfam" id="PF26526">
    <property type="entry name" value="DUF8175"/>
    <property type="match status" value="1"/>
</dbReference>
<dbReference type="RefSeq" id="WP_062966577.1">
    <property type="nucleotide sequence ID" value="NZ_JAJFOE010000002.1"/>
</dbReference>
<dbReference type="PROSITE" id="PS51257">
    <property type="entry name" value="PROKAR_LIPOPROTEIN"/>
    <property type="match status" value="1"/>
</dbReference>
<evidence type="ECO:0000313" key="3">
    <source>
        <dbReference type="Proteomes" id="UP000255082"/>
    </source>
</evidence>
<dbReference type="Proteomes" id="UP000255082">
    <property type="component" value="Unassembled WGS sequence"/>
</dbReference>
<dbReference type="EMBL" id="UGRU01000001">
    <property type="protein sequence ID" value="SUA40706.1"/>
    <property type="molecule type" value="Genomic_DNA"/>
</dbReference>
<gene>
    <name evidence="2" type="ORF">NCTC13184_00027</name>
</gene>
<accession>A0A378WHA8</accession>
<evidence type="ECO:0000313" key="2">
    <source>
        <dbReference type="EMBL" id="SUA40706.1"/>
    </source>
</evidence>